<dbReference type="Pfam" id="PF01370">
    <property type="entry name" value="Epimerase"/>
    <property type="match status" value="1"/>
</dbReference>
<dbReference type="Gene3D" id="3.40.50.720">
    <property type="entry name" value="NAD(P)-binding Rossmann-like Domain"/>
    <property type="match status" value="1"/>
</dbReference>
<comment type="caution">
    <text evidence="2">The sequence shown here is derived from an EMBL/GenBank/DDBJ whole genome shotgun (WGS) entry which is preliminary data.</text>
</comment>
<gene>
    <name evidence="2" type="ORF">HNO91_21145</name>
</gene>
<evidence type="ECO:0000313" key="3">
    <source>
        <dbReference type="Proteomes" id="UP000536720"/>
    </source>
</evidence>
<name>A0A7Y5ZAL2_9PSED</name>
<protein>
    <submittedName>
        <fullName evidence="2">NAD(P)-dependent oxidoreductase</fullName>
    </submittedName>
</protein>
<proteinExistence type="predicted"/>
<dbReference type="AlphaFoldDB" id="A0A7Y5ZAL2"/>
<evidence type="ECO:0000259" key="1">
    <source>
        <dbReference type="Pfam" id="PF01370"/>
    </source>
</evidence>
<organism evidence="2 3">
    <name type="scientific">Pseudomonas corrugata</name>
    <dbReference type="NCBI Taxonomy" id="47879"/>
    <lineage>
        <taxon>Bacteria</taxon>
        <taxon>Pseudomonadati</taxon>
        <taxon>Pseudomonadota</taxon>
        <taxon>Gammaproteobacteria</taxon>
        <taxon>Pseudomonadales</taxon>
        <taxon>Pseudomonadaceae</taxon>
        <taxon>Pseudomonas</taxon>
    </lineage>
</organism>
<dbReference type="InterPro" id="IPR051207">
    <property type="entry name" value="ComplexI_NDUFA9_subunit"/>
</dbReference>
<dbReference type="SUPFAM" id="SSF51735">
    <property type="entry name" value="NAD(P)-binding Rossmann-fold domains"/>
    <property type="match status" value="1"/>
</dbReference>
<feature type="domain" description="NAD-dependent epimerase/dehydratase" evidence="1">
    <location>
        <begin position="72"/>
        <end position="193"/>
    </location>
</feature>
<sequence>MRVGILGASSFLGERALSLLARTDHETTAFTRDLSKVSLTGVDWRSTMHWHGLALDTFLSFAPLWVLPDYLERLANTQVKRVIVLSSTSRFTKEMSPDARERELAQRLINAEEQLEQWAAERKIEWVILRPTMIYGLGRDKNVAQVARFIQRFGFFPLIGGSVGLRQPVHADDVVQACLAAMNNHGVPSGGYNLSGGETLPYHMMVSRIFQALERPQRTLPLPAKALGMAVSLMRCLPRYRHLSSALVQRMNQDLVFDHLPARDRLGFSPRPFQLTGDDLPGH</sequence>
<dbReference type="GO" id="GO:0044877">
    <property type="term" value="F:protein-containing complex binding"/>
    <property type="evidence" value="ECO:0007669"/>
    <property type="project" value="TreeGrafter"/>
</dbReference>
<accession>A0A7Y5ZAL2</accession>
<dbReference type="PANTHER" id="PTHR12126:SF11">
    <property type="entry name" value="NADH DEHYDROGENASE [UBIQUINONE] 1 ALPHA SUBCOMPLEX SUBUNIT 9, MITOCHONDRIAL"/>
    <property type="match status" value="1"/>
</dbReference>
<dbReference type="PANTHER" id="PTHR12126">
    <property type="entry name" value="NADH-UBIQUINONE OXIDOREDUCTASE 39 KDA SUBUNIT-RELATED"/>
    <property type="match status" value="1"/>
</dbReference>
<dbReference type="InterPro" id="IPR001509">
    <property type="entry name" value="Epimerase_deHydtase"/>
</dbReference>
<dbReference type="InterPro" id="IPR036291">
    <property type="entry name" value="NAD(P)-bd_dom_sf"/>
</dbReference>
<dbReference type="EMBL" id="JABFMR010000022">
    <property type="protein sequence ID" value="NUT88941.1"/>
    <property type="molecule type" value="Genomic_DNA"/>
</dbReference>
<reference evidence="2 3" key="1">
    <citation type="journal article" date="2020" name="Front. Plant Sci.">
        <title>Isolation of Rhizosphere Bacteria That Improve Quality and Water Stress Tolerance in Greenhouse Ornamentals.</title>
        <authorList>
            <person name="Nordstedt N.P."/>
            <person name="Jones M.L."/>
        </authorList>
    </citation>
    <scope>NUCLEOTIDE SEQUENCE [LARGE SCALE GENOMIC DNA]</scope>
    <source>
        <strain evidence="2 3">C7D2</strain>
    </source>
</reference>
<evidence type="ECO:0000313" key="2">
    <source>
        <dbReference type="EMBL" id="NUT88941.1"/>
    </source>
</evidence>
<dbReference type="Proteomes" id="UP000536720">
    <property type="component" value="Unassembled WGS sequence"/>
</dbReference>